<name>A0A835D4X5_TETSI</name>
<accession>A0A835D4X5</accession>
<evidence type="ECO:0000256" key="1">
    <source>
        <dbReference type="ARBA" id="ARBA00010926"/>
    </source>
</evidence>
<dbReference type="GO" id="GO:0031588">
    <property type="term" value="C:nucleotide-activated protein kinase complex"/>
    <property type="evidence" value="ECO:0007669"/>
    <property type="project" value="TreeGrafter"/>
</dbReference>
<keyword evidence="4" id="KW-1185">Reference proteome</keyword>
<dbReference type="InterPro" id="IPR050827">
    <property type="entry name" value="CRP1_MDG1_kinase"/>
</dbReference>
<dbReference type="InterPro" id="IPR046342">
    <property type="entry name" value="CBS_dom_sf"/>
</dbReference>
<dbReference type="AlphaFoldDB" id="A0A835D4X5"/>
<dbReference type="Proteomes" id="UP000655225">
    <property type="component" value="Unassembled WGS sequence"/>
</dbReference>
<dbReference type="GO" id="GO:0009507">
    <property type="term" value="C:chloroplast"/>
    <property type="evidence" value="ECO:0007669"/>
    <property type="project" value="UniProtKB-ARBA"/>
</dbReference>
<dbReference type="InterPro" id="IPR014756">
    <property type="entry name" value="Ig_E-set"/>
</dbReference>
<dbReference type="PANTHER" id="PTHR10343:SF84">
    <property type="entry name" value="5'-AMP-ACTIVATED PROTEIN KINASE SUBUNIT BETA-1"/>
    <property type="match status" value="1"/>
</dbReference>
<dbReference type="GO" id="GO:0019901">
    <property type="term" value="F:protein kinase binding"/>
    <property type="evidence" value="ECO:0007669"/>
    <property type="project" value="TreeGrafter"/>
</dbReference>
<dbReference type="InterPro" id="IPR032640">
    <property type="entry name" value="AMPK1_CBM"/>
</dbReference>
<comment type="similarity">
    <text evidence="1">Belongs to the 5'-AMP-activated protein kinase beta subunit family.</text>
</comment>
<evidence type="ECO:0000313" key="4">
    <source>
        <dbReference type="Proteomes" id="UP000655225"/>
    </source>
</evidence>
<proteinExistence type="inferred from homology"/>
<evidence type="ECO:0000259" key="2">
    <source>
        <dbReference type="Pfam" id="PF16561"/>
    </source>
</evidence>
<dbReference type="CDD" id="cd02859">
    <property type="entry name" value="E_set_AMPKbeta_like_N"/>
    <property type="match status" value="1"/>
</dbReference>
<dbReference type="Gene3D" id="3.10.580.10">
    <property type="entry name" value="CBS-domain"/>
    <property type="match status" value="1"/>
</dbReference>
<dbReference type="FunFam" id="2.60.40.10:FF:001860">
    <property type="entry name" value="Sucrose nonfermenting 4-like protein"/>
    <property type="match status" value="1"/>
</dbReference>
<dbReference type="PANTHER" id="PTHR10343">
    <property type="entry name" value="5'-AMP-ACTIVATED PROTEIN KINASE , BETA SUBUNIT"/>
    <property type="match status" value="1"/>
</dbReference>
<dbReference type="GO" id="GO:0007165">
    <property type="term" value="P:signal transduction"/>
    <property type="evidence" value="ECO:0007669"/>
    <property type="project" value="TreeGrafter"/>
</dbReference>
<gene>
    <name evidence="3" type="ORF">HHK36_025296</name>
</gene>
<organism evidence="3 4">
    <name type="scientific">Tetracentron sinense</name>
    <name type="common">Spur-leaf</name>
    <dbReference type="NCBI Taxonomy" id="13715"/>
    <lineage>
        <taxon>Eukaryota</taxon>
        <taxon>Viridiplantae</taxon>
        <taxon>Streptophyta</taxon>
        <taxon>Embryophyta</taxon>
        <taxon>Tracheophyta</taxon>
        <taxon>Spermatophyta</taxon>
        <taxon>Magnoliopsida</taxon>
        <taxon>Trochodendrales</taxon>
        <taxon>Trochodendraceae</taxon>
        <taxon>Tetracentron</taxon>
    </lineage>
</organism>
<feature type="domain" description="AMP-activated protein kinase glycogen-binding" evidence="2">
    <location>
        <begin position="2"/>
        <end position="87"/>
    </location>
</feature>
<reference evidence="3 4" key="1">
    <citation type="submission" date="2020-04" db="EMBL/GenBank/DDBJ databases">
        <title>Plant Genome Project.</title>
        <authorList>
            <person name="Zhang R.-G."/>
        </authorList>
    </citation>
    <scope>NUCLEOTIDE SEQUENCE [LARGE SCALE GENOMIC DNA]</scope>
    <source>
        <strain evidence="3">YNK0</strain>
        <tissue evidence="3">Leaf</tissue>
    </source>
</reference>
<protein>
    <recommendedName>
        <fullName evidence="2">AMP-activated protein kinase glycogen-binding domain-containing protein</fullName>
    </recommendedName>
</protein>
<sequence>MVTTRFVWPYGGYQVFLSGSFTMWTERSPMTLVEGSSMVFQAICNLAPGYHQYKFLVDGVWRIDEQHPYVADEYGGMNNIIIVKEPEIVPSILRSEASTPKSSMYMGNGFFQQPASLSDGMDQEPVLHISDGNIDVSRRQLSILLSRYTTYELFPESGKVFALDVKLPVKQAFHIMYEQVGGYEVRSDHTIFHPEVVTLRLVAVLRTKWQPSGIPRMQHHRTFYDKVPTRDCRCMQLGCAPNKVYKGYNTASYGSRSNVSRHDRLEVDGLRVETPNRPHSGVNISKGGGVGPAKGFRLKLGLSLGREVVLKPKSYINVNEGPVSYGPSSSLQIGPSQKEAKSFVVVGMELRDRFDVKITEHNKMGFSSSVWVLEEAINWLENTLKEFIETSGYLFRKIRCRRATIVGEKQSNDRGEFIAIQTYLGAGIGGLIFIPKGARTSGWGALLQALGTLQSNPNTGKQPAMAPTWMGRVEPL</sequence>
<evidence type="ECO:0000313" key="3">
    <source>
        <dbReference type="EMBL" id="KAF8390768.1"/>
    </source>
</evidence>
<dbReference type="InterPro" id="IPR013783">
    <property type="entry name" value="Ig-like_fold"/>
</dbReference>
<dbReference type="EMBL" id="JABCRI010000018">
    <property type="protein sequence ID" value="KAF8390768.1"/>
    <property type="molecule type" value="Genomic_DNA"/>
</dbReference>
<dbReference type="Pfam" id="PF16561">
    <property type="entry name" value="AMPK1_CBM"/>
    <property type="match status" value="1"/>
</dbReference>
<dbReference type="OrthoDB" id="531008at2759"/>
<dbReference type="Gene3D" id="2.60.40.10">
    <property type="entry name" value="Immunoglobulins"/>
    <property type="match status" value="1"/>
</dbReference>
<dbReference type="SUPFAM" id="SSF81296">
    <property type="entry name" value="E set domains"/>
    <property type="match status" value="1"/>
</dbReference>
<dbReference type="GO" id="GO:0005634">
    <property type="term" value="C:nucleus"/>
    <property type="evidence" value="ECO:0007669"/>
    <property type="project" value="TreeGrafter"/>
</dbReference>
<comment type="caution">
    <text evidence="3">The sequence shown here is derived from an EMBL/GenBank/DDBJ whole genome shotgun (WGS) entry which is preliminary data.</text>
</comment>